<dbReference type="Proteomes" id="UP000192277">
    <property type="component" value="Unassembled WGS sequence"/>
</dbReference>
<reference evidence="1 2" key="1">
    <citation type="submission" date="2016-04" db="EMBL/GenBank/DDBJ databases">
        <authorList>
            <person name="Chen L."/>
            <person name="Zhuang W."/>
            <person name="Wang G."/>
        </authorList>
    </citation>
    <scope>NUCLEOTIDE SEQUENCE [LARGE SCALE GENOMIC DNA]</scope>
    <source>
        <strain evidence="2">GR20</strain>
    </source>
</reference>
<dbReference type="EMBL" id="LWBO01000047">
    <property type="protein sequence ID" value="OQP42033.1"/>
    <property type="molecule type" value="Genomic_DNA"/>
</dbReference>
<gene>
    <name evidence="1" type="ORF">A4D02_35970</name>
</gene>
<proteinExistence type="predicted"/>
<accession>A0ABX3NPJ7</accession>
<dbReference type="RefSeq" id="WP_014219114.1">
    <property type="nucleotide sequence ID" value="NZ_LWBO01000047.1"/>
</dbReference>
<protein>
    <recommendedName>
        <fullName evidence="3">DUF4412 domain-containing protein</fullName>
    </recommendedName>
</protein>
<evidence type="ECO:0000313" key="1">
    <source>
        <dbReference type="EMBL" id="OQP42033.1"/>
    </source>
</evidence>
<comment type="caution">
    <text evidence="1">The sequence shown here is derived from an EMBL/GenBank/DDBJ whole genome shotgun (WGS) entry which is preliminary data.</text>
</comment>
<evidence type="ECO:0008006" key="3">
    <source>
        <dbReference type="Google" id="ProtNLM"/>
    </source>
</evidence>
<evidence type="ECO:0000313" key="2">
    <source>
        <dbReference type="Proteomes" id="UP000192277"/>
    </source>
</evidence>
<sequence>MKEINLVIVLSLFCFCTSKNKFNRNIIITKLHPAILFDSLNKKVSIDSSIQFYYPYRGYRQNVMQVVLGTPYSAIFDLMANGNIVYINEKSKLDFSSFTNRVFKGDFHEARRFVNDKIEMYKKSGIDAIARGKDFLHIQTLYMDSSYALLKSVNEGFSDSFYLKAIEGNSSYKGYCIAFYFFDKEQNSLPFHSPYRVTTVNSKLFYYRKPVKNICDALN</sequence>
<name>A0ABX3NPJ7_9BACT</name>
<keyword evidence="2" id="KW-1185">Reference proteome</keyword>
<organism evidence="1 2">
    <name type="scientific">Niastella koreensis</name>
    <dbReference type="NCBI Taxonomy" id="354356"/>
    <lineage>
        <taxon>Bacteria</taxon>
        <taxon>Pseudomonadati</taxon>
        <taxon>Bacteroidota</taxon>
        <taxon>Chitinophagia</taxon>
        <taxon>Chitinophagales</taxon>
        <taxon>Chitinophagaceae</taxon>
        <taxon>Niastella</taxon>
    </lineage>
</organism>